<dbReference type="RefSeq" id="WP_180894420.1">
    <property type="nucleotide sequence ID" value="NZ_JACCKD010000007.1"/>
</dbReference>
<evidence type="ECO:0000259" key="3">
    <source>
        <dbReference type="Pfam" id="PF07859"/>
    </source>
</evidence>
<dbReference type="EMBL" id="JACCKD010000007">
    <property type="protein sequence ID" value="MBA0127614.1"/>
    <property type="molecule type" value="Genomic_DNA"/>
</dbReference>
<gene>
    <name evidence="4" type="ORF">H0B56_18885</name>
</gene>
<comment type="similarity">
    <text evidence="1">Belongs to the 'GDXG' lipolytic enzyme family.</text>
</comment>
<reference evidence="4 5" key="1">
    <citation type="submission" date="2020-07" db="EMBL/GenBank/DDBJ databases">
        <title>Genome of Haloechinothrix sp.</title>
        <authorList>
            <person name="Tang S.-K."/>
            <person name="Yang L."/>
            <person name="Zhu W.-Y."/>
        </authorList>
    </citation>
    <scope>NUCLEOTIDE SEQUENCE [LARGE SCALE GENOMIC DNA]</scope>
    <source>
        <strain evidence="4 5">YIM 98757</strain>
    </source>
</reference>
<keyword evidence="2 4" id="KW-0378">Hydrolase</keyword>
<dbReference type="Proteomes" id="UP000582974">
    <property type="component" value="Unassembled WGS sequence"/>
</dbReference>
<dbReference type="Pfam" id="PF07859">
    <property type="entry name" value="Abhydrolase_3"/>
    <property type="match status" value="1"/>
</dbReference>
<dbReference type="PANTHER" id="PTHR48081">
    <property type="entry name" value="AB HYDROLASE SUPERFAMILY PROTEIN C4A8.06C"/>
    <property type="match status" value="1"/>
</dbReference>
<sequence>MVTPMDEENVQVHVPDAPSERSVQLTNFYRSRVRPLVEGWEPRGVRLHALRAITDASGLVRLSRSATTWPARHGSVRGTWLRARQAHASNGVVLHLHGGGFVFGSHRSHRVLAHQISRNTEMPVFLPHYRRAPEDPFPAAADDCLTAYRELLDQGIEPGRIRVVGDSAGGHLAACLLADLTRAELPLPAAVALYSPLLDLSCARLEEMDSTVRDPFLAPATTRLTCEAYLGETSPEEPRVNVLDADMTAWPPTLIQVSDSECLRDDAHRMAASLRAAGVPCELQIWPDQIHVFQAWADLPEAREANRYTGHFLRRHGTHET</sequence>
<proteinExistence type="inferred from homology"/>
<dbReference type="InterPro" id="IPR029058">
    <property type="entry name" value="AB_hydrolase_fold"/>
</dbReference>
<organism evidence="4 5">
    <name type="scientific">Haloechinothrix aidingensis</name>
    <dbReference type="NCBI Taxonomy" id="2752311"/>
    <lineage>
        <taxon>Bacteria</taxon>
        <taxon>Bacillati</taxon>
        <taxon>Actinomycetota</taxon>
        <taxon>Actinomycetes</taxon>
        <taxon>Pseudonocardiales</taxon>
        <taxon>Pseudonocardiaceae</taxon>
        <taxon>Haloechinothrix</taxon>
    </lineage>
</organism>
<evidence type="ECO:0000313" key="5">
    <source>
        <dbReference type="Proteomes" id="UP000582974"/>
    </source>
</evidence>
<dbReference type="SUPFAM" id="SSF53474">
    <property type="entry name" value="alpha/beta-Hydrolases"/>
    <property type="match status" value="1"/>
</dbReference>
<dbReference type="Gene3D" id="3.40.50.1820">
    <property type="entry name" value="alpha/beta hydrolase"/>
    <property type="match status" value="1"/>
</dbReference>
<comment type="caution">
    <text evidence="4">The sequence shown here is derived from an EMBL/GenBank/DDBJ whole genome shotgun (WGS) entry which is preliminary data.</text>
</comment>
<name>A0A838AE68_9PSEU</name>
<dbReference type="AlphaFoldDB" id="A0A838AE68"/>
<dbReference type="GO" id="GO:0004806">
    <property type="term" value="F:triacylglycerol lipase activity"/>
    <property type="evidence" value="ECO:0007669"/>
    <property type="project" value="TreeGrafter"/>
</dbReference>
<evidence type="ECO:0000256" key="1">
    <source>
        <dbReference type="ARBA" id="ARBA00010515"/>
    </source>
</evidence>
<dbReference type="InterPro" id="IPR050300">
    <property type="entry name" value="GDXG_lipolytic_enzyme"/>
</dbReference>
<evidence type="ECO:0000256" key="2">
    <source>
        <dbReference type="ARBA" id="ARBA00022801"/>
    </source>
</evidence>
<evidence type="ECO:0000313" key="4">
    <source>
        <dbReference type="EMBL" id="MBA0127614.1"/>
    </source>
</evidence>
<keyword evidence="5" id="KW-1185">Reference proteome</keyword>
<protein>
    <submittedName>
        <fullName evidence="4">Alpha/beta hydrolase</fullName>
    </submittedName>
</protein>
<dbReference type="PROSITE" id="PS01173">
    <property type="entry name" value="LIPASE_GDXG_HIS"/>
    <property type="match status" value="1"/>
</dbReference>
<feature type="domain" description="Alpha/beta hydrolase fold-3" evidence="3">
    <location>
        <begin position="93"/>
        <end position="294"/>
    </location>
</feature>
<accession>A0A838AE68</accession>
<dbReference type="InterPro" id="IPR013094">
    <property type="entry name" value="AB_hydrolase_3"/>
</dbReference>
<dbReference type="PANTHER" id="PTHR48081:SF30">
    <property type="entry name" value="ACETYL-HYDROLASE LIPR-RELATED"/>
    <property type="match status" value="1"/>
</dbReference>
<dbReference type="InterPro" id="IPR002168">
    <property type="entry name" value="Lipase_GDXG_HIS_AS"/>
</dbReference>